<proteinExistence type="inferred from homology"/>
<dbReference type="RefSeq" id="WP_117329905.1">
    <property type="nucleotide sequence ID" value="NZ_QUWK01000005.1"/>
</dbReference>
<dbReference type="AlphaFoldDB" id="A0A372MID8"/>
<dbReference type="GO" id="GO:0016831">
    <property type="term" value="F:carboxy-lyase activity"/>
    <property type="evidence" value="ECO:0007669"/>
    <property type="project" value="UniProtKB-KW"/>
</dbReference>
<dbReference type="PANTHER" id="PTHR45677:SF8">
    <property type="entry name" value="CYSTEINE SULFINIC ACID DECARBOXYLASE"/>
    <property type="match status" value="1"/>
</dbReference>
<comment type="cofactor">
    <cofactor evidence="1 6 7">
        <name>pyridoxal 5'-phosphate</name>
        <dbReference type="ChEBI" id="CHEBI:597326"/>
    </cofactor>
</comment>
<dbReference type="InterPro" id="IPR002129">
    <property type="entry name" value="PyrdxlP-dep_de-COase"/>
</dbReference>
<protein>
    <submittedName>
        <fullName evidence="8">Diaminobutyrate decarboxylase</fullName>
    </submittedName>
</protein>
<dbReference type="CDD" id="cd06450">
    <property type="entry name" value="DOPA_deC_like"/>
    <property type="match status" value="1"/>
</dbReference>
<dbReference type="InterPro" id="IPR010977">
    <property type="entry name" value="Aromatic_deC"/>
</dbReference>
<dbReference type="Gene3D" id="3.90.1150.10">
    <property type="entry name" value="Aspartate Aminotransferase, domain 1"/>
    <property type="match status" value="1"/>
</dbReference>
<sequence length="486" mass="54400">MSKPTKALPYFLGPEKEQKDEYKRVLTETIEAITASVKDEGAYQGASVEALQQTLSQFSLLPSHGIGWEALLEEVKQTILPHFLRTWSPNYMAHLHSPALLESIASELIIATFNQSMDSWDQSPIATEVEVAVVQQLCNLYGYGKESDGVFTSGGSQSNLSAITMARDWYCSSKLNHDVKKEGLPASYHKLRLYTSEVSHFSMEKSAHLLGLGYDAVRKVPVDDLCRMDVQELRGMIESDKQAGLLPFCVVATIGTTDYGSIDRVEAIRTVCDEEGMFLHADAAYGSGLQLSPTYRTRLGDLSLCDSITVDFHKMFLLPISCGAILVKNKEHFSVFTLHADYLNREEDEEEGYTNLVGKSLQTTRRADALKVWMAFQCRGKDGYEKIVDTCIENATFLAKALLAHPSFTLAIEPELSSVVFRHIGTSELNKRIRKELLHHHQVVIGQTVYKHQTYLKFTLLNPTITKEHLSELIALIDTLANELQQ</sequence>
<dbReference type="InterPro" id="IPR015424">
    <property type="entry name" value="PyrdxlP-dep_Trfase"/>
</dbReference>
<evidence type="ECO:0000256" key="4">
    <source>
        <dbReference type="ARBA" id="ARBA00022898"/>
    </source>
</evidence>
<dbReference type="PROSITE" id="PS00392">
    <property type="entry name" value="DDC_GAD_HDC_YDC"/>
    <property type="match status" value="1"/>
</dbReference>
<keyword evidence="3" id="KW-0210">Decarboxylase</keyword>
<dbReference type="PRINTS" id="PR00800">
    <property type="entry name" value="YHDCRBOXLASE"/>
</dbReference>
<accession>A0A372MID8</accession>
<feature type="modified residue" description="N6-(pyridoxal phosphate)lysine" evidence="6">
    <location>
        <position position="314"/>
    </location>
</feature>
<name>A0A372MID8_9SPIR</name>
<evidence type="ECO:0000313" key="9">
    <source>
        <dbReference type="Proteomes" id="UP000264002"/>
    </source>
</evidence>
<dbReference type="InterPro" id="IPR015421">
    <property type="entry name" value="PyrdxlP-dep_Trfase_major"/>
</dbReference>
<reference evidence="8 9" key="2">
    <citation type="submission" date="2018-09" db="EMBL/GenBank/DDBJ databases">
        <title>Genome of Sphaerochaeta halotolerans strain 4-11.</title>
        <authorList>
            <person name="Nazina T.N."/>
            <person name="Sokolova D.S."/>
        </authorList>
    </citation>
    <scope>NUCLEOTIDE SEQUENCE [LARGE SCALE GENOMIC DNA]</scope>
    <source>
        <strain evidence="8 9">4-11</strain>
    </source>
</reference>
<dbReference type="Proteomes" id="UP000264002">
    <property type="component" value="Unassembled WGS sequence"/>
</dbReference>
<dbReference type="Gene3D" id="3.90.1150.170">
    <property type="match status" value="1"/>
</dbReference>
<dbReference type="EMBL" id="QUWK01000005">
    <property type="protein sequence ID" value="RFU95096.1"/>
    <property type="molecule type" value="Genomic_DNA"/>
</dbReference>
<keyword evidence="9" id="KW-1185">Reference proteome</keyword>
<evidence type="ECO:0000256" key="5">
    <source>
        <dbReference type="ARBA" id="ARBA00023239"/>
    </source>
</evidence>
<dbReference type="GO" id="GO:0030170">
    <property type="term" value="F:pyridoxal phosphate binding"/>
    <property type="evidence" value="ECO:0007669"/>
    <property type="project" value="InterPro"/>
</dbReference>
<reference evidence="9" key="1">
    <citation type="submission" date="2018-08" db="EMBL/GenBank/DDBJ databases">
        <authorList>
            <person name="Grouzdev D.S."/>
            <person name="Krutkina M.S."/>
        </authorList>
    </citation>
    <scope>NUCLEOTIDE SEQUENCE [LARGE SCALE GENOMIC DNA]</scope>
    <source>
        <strain evidence="9">4-11</strain>
    </source>
</reference>
<dbReference type="Pfam" id="PF00282">
    <property type="entry name" value="Pyridoxal_deC"/>
    <property type="match status" value="1"/>
</dbReference>
<dbReference type="GO" id="GO:0006520">
    <property type="term" value="P:amino acid metabolic process"/>
    <property type="evidence" value="ECO:0007669"/>
    <property type="project" value="InterPro"/>
</dbReference>
<dbReference type="InterPro" id="IPR015422">
    <property type="entry name" value="PyrdxlP-dep_Trfase_small"/>
</dbReference>
<comment type="caution">
    <text evidence="8">The sequence shown here is derived from an EMBL/GenBank/DDBJ whole genome shotgun (WGS) entry which is preliminary data.</text>
</comment>
<evidence type="ECO:0000256" key="7">
    <source>
        <dbReference type="RuleBase" id="RU000382"/>
    </source>
</evidence>
<evidence type="ECO:0000313" key="8">
    <source>
        <dbReference type="EMBL" id="RFU95096.1"/>
    </source>
</evidence>
<comment type="similarity">
    <text evidence="2 7">Belongs to the group II decarboxylase family.</text>
</comment>
<dbReference type="GO" id="GO:0005737">
    <property type="term" value="C:cytoplasm"/>
    <property type="evidence" value="ECO:0007669"/>
    <property type="project" value="TreeGrafter"/>
</dbReference>
<dbReference type="InterPro" id="IPR021115">
    <property type="entry name" value="Pyridoxal-P_BS"/>
</dbReference>
<evidence type="ECO:0000256" key="3">
    <source>
        <dbReference type="ARBA" id="ARBA00022793"/>
    </source>
</evidence>
<dbReference type="GO" id="GO:0019752">
    <property type="term" value="P:carboxylic acid metabolic process"/>
    <property type="evidence" value="ECO:0007669"/>
    <property type="project" value="InterPro"/>
</dbReference>
<keyword evidence="4 6" id="KW-0663">Pyridoxal phosphate</keyword>
<dbReference type="PANTHER" id="PTHR45677">
    <property type="entry name" value="GLUTAMATE DECARBOXYLASE-RELATED"/>
    <property type="match status" value="1"/>
</dbReference>
<organism evidence="8 9">
    <name type="scientific">Sphaerochaeta halotolerans</name>
    <dbReference type="NCBI Taxonomy" id="2293840"/>
    <lineage>
        <taxon>Bacteria</taxon>
        <taxon>Pseudomonadati</taxon>
        <taxon>Spirochaetota</taxon>
        <taxon>Spirochaetia</taxon>
        <taxon>Spirochaetales</taxon>
        <taxon>Sphaerochaetaceae</taxon>
        <taxon>Sphaerochaeta</taxon>
    </lineage>
</organism>
<dbReference type="Gene3D" id="3.40.640.10">
    <property type="entry name" value="Type I PLP-dependent aspartate aminotransferase-like (Major domain)"/>
    <property type="match status" value="1"/>
</dbReference>
<evidence type="ECO:0000256" key="1">
    <source>
        <dbReference type="ARBA" id="ARBA00001933"/>
    </source>
</evidence>
<gene>
    <name evidence="8" type="ORF">DYP60_05575</name>
</gene>
<evidence type="ECO:0000256" key="6">
    <source>
        <dbReference type="PIRSR" id="PIRSR602129-50"/>
    </source>
</evidence>
<evidence type="ECO:0000256" key="2">
    <source>
        <dbReference type="ARBA" id="ARBA00009533"/>
    </source>
</evidence>
<keyword evidence="5 7" id="KW-0456">Lyase</keyword>
<dbReference type="SUPFAM" id="SSF53383">
    <property type="entry name" value="PLP-dependent transferases"/>
    <property type="match status" value="1"/>
</dbReference>